<comment type="caution">
    <text evidence="1">The sequence shown here is derived from an EMBL/GenBank/DDBJ whole genome shotgun (WGS) entry which is preliminary data.</text>
</comment>
<dbReference type="Proteomes" id="UP000761264">
    <property type="component" value="Unassembled WGS sequence"/>
</dbReference>
<protein>
    <submittedName>
        <fullName evidence="1">Uncharacterized protein</fullName>
    </submittedName>
</protein>
<accession>A0A967EYA7</accession>
<name>A0A967EYA7_9PROT</name>
<dbReference type="EMBL" id="JAAQPH010000010">
    <property type="protein sequence ID" value="NIA69668.1"/>
    <property type="molecule type" value="Genomic_DNA"/>
</dbReference>
<evidence type="ECO:0000313" key="1">
    <source>
        <dbReference type="EMBL" id="NIA69668.1"/>
    </source>
</evidence>
<evidence type="ECO:0000313" key="2">
    <source>
        <dbReference type="Proteomes" id="UP000761264"/>
    </source>
</evidence>
<proteinExistence type="predicted"/>
<keyword evidence="2" id="KW-1185">Reference proteome</keyword>
<gene>
    <name evidence="1" type="ORF">HBA54_13785</name>
</gene>
<organism evidence="1 2">
    <name type="scientific">Pelagibius litoralis</name>
    <dbReference type="NCBI Taxonomy" id="374515"/>
    <lineage>
        <taxon>Bacteria</taxon>
        <taxon>Pseudomonadati</taxon>
        <taxon>Pseudomonadota</taxon>
        <taxon>Alphaproteobacteria</taxon>
        <taxon>Rhodospirillales</taxon>
        <taxon>Rhodovibrionaceae</taxon>
        <taxon>Pelagibius</taxon>
    </lineage>
</organism>
<reference evidence="1" key="1">
    <citation type="submission" date="2020-03" db="EMBL/GenBank/DDBJ databases">
        <title>Genome of Pelagibius litoralis DSM 21314T.</title>
        <authorList>
            <person name="Wang G."/>
        </authorList>
    </citation>
    <scope>NUCLEOTIDE SEQUENCE</scope>
    <source>
        <strain evidence="1">DSM 21314</strain>
    </source>
</reference>
<dbReference type="RefSeq" id="WP_167225511.1">
    <property type="nucleotide sequence ID" value="NZ_JAAQPH010000010.1"/>
</dbReference>
<sequence length="62" mass="6374">MAEITIVEDQGIPAGNIATVLKNMGIDTVRGDRIAPAVLNEIHVVAIVKVNAAAAVSDHAEA</sequence>
<dbReference type="AlphaFoldDB" id="A0A967EYA7"/>